<dbReference type="SMART" id="SM00388">
    <property type="entry name" value="HisKA"/>
    <property type="match status" value="1"/>
</dbReference>
<evidence type="ECO:0000313" key="14">
    <source>
        <dbReference type="Proteomes" id="UP001139486"/>
    </source>
</evidence>
<evidence type="ECO:0000256" key="5">
    <source>
        <dbReference type="ARBA" id="ARBA00022553"/>
    </source>
</evidence>
<dbReference type="Pfam" id="PF02518">
    <property type="entry name" value="HATPase_c"/>
    <property type="match status" value="1"/>
</dbReference>
<evidence type="ECO:0000256" key="10">
    <source>
        <dbReference type="SAM" id="Phobius"/>
    </source>
</evidence>
<dbReference type="PROSITE" id="PS50109">
    <property type="entry name" value="HIS_KIN"/>
    <property type="match status" value="1"/>
</dbReference>
<keyword evidence="10" id="KW-0812">Transmembrane</keyword>
<keyword evidence="4" id="KW-1003">Cell membrane</keyword>
<protein>
    <recommendedName>
        <fullName evidence="3">histidine kinase</fullName>
        <ecNumber evidence="3">2.7.13.3</ecNumber>
    </recommendedName>
</protein>
<dbReference type="Pfam" id="PF00512">
    <property type="entry name" value="HisKA"/>
    <property type="match status" value="1"/>
</dbReference>
<evidence type="ECO:0000256" key="6">
    <source>
        <dbReference type="ARBA" id="ARBA00022679"/>
    </source>
</evidence>
<feature type="domain" description="HAMP" evidence="12">
    <location>
        <begin position="321"/>
        <end position="374"/>
    </location>
</feature>
<dbReference type="GO" id="GO:0005524">
    <property type="term" value="F:ATP binding"/>
    <property type="evidence" value="ECO:0007669"/>
    <property type="project" value="UniProtKB-KW"/>
</dbReference>
<dbReference type="PANTHER" id="PTHR44936:SF10">
    <property type="entry name" value="SENSOR PROTEIN RSTB"/>
    <property type="match status" value="1"/>
</dbReference>
<dbReference type="CDD" id="cd00082">
    <property type="entry name" value="HisKA"/>
    <property type="match status" value="1"/>
</dbReference>
<evidence type="ECO:0000259" key="11">
    <source>
        <dbReference type="PROSITE" id="PS50109"/>
    </source>
</evidence>
<dbReference type="InterPro" id="IPR004358">
    <property type="entry name" value="Sig_transdc_His_kin-like_C"/>
</dbReference>
<comment type="caution">
    <text evidence="13">The sequence shown here is derived from an EMBL/GenBank/DDBJ whole genome shotgun (WGS) entry which is preliminary data.</text>
</comment>
<comment type="catalytic activity">
    <reaction evidence="1">
        <text>ATP + protein L-histidine = ADP + protein N-phospho-L-histidine.</text>
        <dbReference type="EC" id="2.7.13.3"/>
    </reaction>
</comment>
<evidence type="ECO:0000256" key="4">
    <source>
        <dbReference type="ARBA" id="ARBA00022475"/>
    </source>
</evidence>
<evidence type="ECO:0000256" key="7">
    <source>
        <dbReference type="ARBA" id="ARBA00022741"/>
    </source>
</evidence>
<keyword evidence="8 13" id="KW-0418">Kinase</keyword>
<evidence type="ECO:0000259" key="12">
    <source>
        <dbReference type="PROSITE" id="PS50885"/>
    </source>
</evidence>
<accession>A0A9X2KQZ5</accession>
<keyword evidence="10" id="KW-1133">Transmembrane helix</keyword>
<gene>
    <name evidence="13" type="ORF">M9979_15325</name>
</gene>
<keyword evidence="6" id="KW-0808">Transferase</keyword>
<feature type="domain" description="Histidine kinase" evidence="11">
    <location>
        <begin position="382"/>
        <end position="586"/>
    </location>
</feature>
<feature type="transmembrane region" description="Helical" evidence="10">
    <location>
        <begin position="301"/>
        <end position="319"/>
    </location>
</feature>
<evidence type="ECO:0000313" key="13">
    <source>
        <dbReference type="EMBL" id="MCP3736239.1"/>
    </source>
</evidence>
<keyword evidence="10" id="KW-0472">Membrane</keyword>
<comment type="subcellular location">
    <subcellularLocation>
        <location evidence="2">Cell membrane</location>
        <topology evidence="2">Multi-pass membrane protein</topology>
    </subcellularLocation>
</comment>
<dbReference type="InterPro" id="IPR036097">
    <property type="entry name" value="HisK_dim/P_sf"/>
</dbReference>
<dbReference type="CDD" id="cd06225">
    <property type="entry name" value="HAMP"/>
    <property type="match status" value="1"/>
</dbReference>
<dbReference type="GO" id="GO:0005886">
    <property type="term" value="C:plasma membrane"/>
    <property type="evidence" value="ECO:0007669"/>
    <property type="project" value="UniProtKB-SubCell"/>
</dbReference>
<dbReference type="Gene3D" id="3.30.565.10">
    <property type="entry name" value="Histidine kinase-like ATPase, C-terminal domain"/>
    <property type="match status" value="1"/>
</dbReference>
<organism evidence="13 14">
    <name type="scientific">Sphingomonas liriopis</name>
    <dbReference type="NCBI Taxonomy" id="2949094"/>
    <lineage>
        <taxon>Bacteria</taxon>
        <taxon>Pseudomonadati</taxon>
        <taxon>Pseudomonadota</taxon>
        <taxon>Alphaproteobacteria</taxon>
        <taxon>Sphingomonadales</taxon>
        <taxon>Sphingomonadaceae</taxon>
        <taxon>Sphingomonas</taxon>
    </lineage>
</organism>
<dbReference type="Proteomes" id="UP001139486">
    <property type="component" value="Unassembled WGS sequence"/>
</dbReference>
<dbReference type="SUPFAM" id="SSF47384">
    <property type="entry name" value="Homodimeric domain of signal transducing histidine kinase"/>
    <property type="match status" value="1"/>
</dbReference>
<dbReference type="InterPro" id="IPR036890">
    <property type="entry name" value="HATPase_C_sf"/>
</dbReference>
<evidence type="ECO:0000256" key="3">
    <source>
        <dbReference type="ARBA" id="ARBA00012438"/>
    </source>
</evidence>
<dbReference type="InterPro" id="IPR050980">
    <property type="entry name" value="2C_sensor_his_kinase"/>
</dbReference>
<dbReference type="SUPFAM" id="SSF55874">
    <property type="entry name" value="ATPase domain of HSP90 chaperone/DNA topoisomerase II/histidine kinase"/>
    <property type="match status" value="1"/>
</dbReference>
<evidence type="ECO:0000256" key="9">
    <source>
        <dbReference type="ARBA" id="ARBA00022840"/>
    </source>
</evidence>
<dbReference type="PROSITE" id="PS50885">
    <property type="entry name" value="HAMP"/>
    <property type="match status" value="1"/>
</dbReference>
<reference evidence="13" key="1">
    <citation type="submission" date="2022-05" db="EMBL/GenBank/DDBJ databases">
        <title>Sphingomonas sp. strain RP10 Genome sequencing and assembly.</title>
        <authorList>
            <person name="Kim I."/>
        </authorList>
    </citation>
    <scope>NUCLEOTIDE SEQUENCE</scope>
    <source>
        <strain evidence="13">RP10</strain>
    </source>
</reference>
<dbReference type="Gene3D" id="1.10.287.130">
    <property type="match status" value="1"/>
</dbReference>
<name>A0A9X2KQZ5_9SPHN</name>
<dbReference type="SMART" id="SM00387">
    <property type="entry name" value="HATPase_c"/>
    <property type="match status" value="1"/>
</dbReference>
<keyword evidence="7" id="KW-0547">Nucleotide-binding</keyword>
<keyword evidence="5" id="KW-0597">Phosphoprotein</keyword>
<dbReference type="PANTHER" id="PTHR44936">
    <property type="entry name" value="SENSOR PROTEIN CREC"/>
    <property type="match status" value="1"/>
</dbReference>
<dbReference type="AlphaFoldDB" id="A0A9X2KQZ5"/>
<keyword evidence="14" id="KW-1185">Reference proteome</keyword>
<sequence>MYGRVIGGAKAWAKRHWPRLRLRTILFATLFVVAALPGFGAVFLRVYENTLVRQTEAELVAQGAALAATAAADWPGAKGGALYPQRIVPPGDGVDLSQTPILPERPAPGRCDAREQVRAEIDDAARATSPAKAGVQLQAGDDRSSRALTSIVATGPRPSPGAGVFERDRHQSSLHFCAHNPSARGAAARLIPILRATQMTTLAGIMLLDDAGRIVAGSPVSGSYAALPEVAAALRGHPTTVLRRNGAYRAVYRFEWLSRAAAIRVHHARPIVVNGKVVGVLLLSRSARALFRGLYEDRGKIAIGIAAIFAMLVLLSGIISRGVTRPIERLGQATRAVASGHGSVPEVPPTAAIEIQGLYADFAVMTAAIERRSRYLRDFAYAVSHEFKTPLAGIRGALELLNDHPDMAPEDRRRFLANADADAGRLALLVTRLLELARADMAAPAIAATDPAPVIARTADAYRGDGFGIDVTWTAPPPPVSLPEGTIENALATLFENARQAGATRVSVAGTTTADTVTLHITDDGPGIAPADAARLFEPFFTTRRAEGGTGLGLAIARSLVEAGGGTIEWVEGPPTTFVVTLPLATG</sequence>
<dbReference type="InterPro" id="IPR003661">
    <property type="entry name" value="HisK_dim/P_dom"/>
</dbReference>
<evidence type="ECO:0000256" key="1">
    <source>
        <dbReference type="ARBA" id="ARBA00000085"/>
    </source>
</evidence>
<dbReference type="Gene3D" id="6.10.340.10">
    <property type="match status" value="1"/>
</dbReference>
<dbReference type="InterPro" id="IPR003594">
    <property type="entry name" value="HATPase_dom"/>
</dbReference>
<proteinExistence type="predicted"/>
<dbReference type="InterPro" id="IPR003660">
    <property type="entry name" value="HAMP_dom"/>
</dbReference>
<dbReference type="PRINTS" id="PR00344">
    <property type="entry name" value="BCTRLSENSOR"/>
</dbReference>
<dbReference type="EMBL" id="JAMLDY010000022">
    <property type="protein sequence ID" value="MCP3736239.1"/>
    <property type="molecule type" value="Genomic_DNA"/>
</dbReference>
<dbReference type="RefSeq" id="WP_254290231.1">
    <property type="nucleotide sequence ID" value="NZ_JAMLDY010000022.1"/>
</dbReference>
<keyword evidence="9" id="KW-0067">ATP-binding</keyword>
<evidence type="ECO:0000256" key="8">
    <source>
        <dbReference type="ARBA" id="ARBA00022777"/>
    </source>
</evidence>
<dbReference type="InterPro" id="IPR005467">
    <property type="entry name" value="His_kinase_dom"/>
</dbReference>
<dbReference type="EC" id="2.7.13.3" evidence="3"/>
<evidence type="ECO:0000256" key="2">
    <source>
        <dbReference type="ARBA" id="ARBA00004651"/>
    </source>
</evidence>
<dbReference type="GO" id="GO:0000155">
    <property type="term" value="F:phosphorelay sensor kinase activity"/>
    <property type="evidence" value="ECO:0007669"/>
    <property type="project" value="InterPro"/>
</dbReference>